<comment type="caution">
    <text evidence="2">The sequence shown here is derived from an EMBL/GenBank/DDBJ whole genome shotgun (WGS) entry which is preliminary data.</text>
</comment>
<dbReference type="Proteomes" id="UP000639403">
    <property type="component" value="Unassembled WGS sequence"/>
</dbReference>
<dbReference type="EMBL" id="JADOXO010000009">
    <property type="protein sequence ID" value="KAF9820548.1"/>
    <property type="molecule type" value="Genomic_DNA"/>
</dbReference>
<feature type="compositionally biased region" description="Polar residues" evidence="1">
    <location>
        <begin position="144"/>
        <end position="174"/>
    </location>
</feature>
<accession>A0A8H7U687</accession>
<feature type="compositionally biased region" description="Low complexity" evidence="1">
    <location>
        <begin position="444"/>
        <end position="454"/>
    </location>
</feature>
<feature type="region of interest" description="Disordered" evidence="1">
    <location>
        <begin position="113"/>
        <end position="174"/>
    </location>
</feature>
<evidence type="ECO:0000313" key="3">
    <source>
        <dbReference type="Proteomes" id="UP000639403"/>
    </source>
</evidence>
<organism evidence="2 3">
    <name type="scientific">Rhodonia placenta</name>
    <dbReference type="NCBI Taxonomy" id="104341"/>
    <lineage>
        <taxon>Eukaryota</taxon>
        <taxon>Fungi</taxon>
        <taxon>Dikarya</taxon>
        <taxon>Basidiomycota</taxon>
        <taxon>Agaricomycotina</taxon>
        <taxon>Agaricomycetes</taxon>
        <taxon>Polyporales</taxon>
        <taxon>Adustoporiaceae</taxon>
        <taxon>Rhodonia</taxon>
    </lineage>
</organism>
<feature type="compositionally biased region" description="Low complexity" evidence="1">
    <location>
        <begin position="90"/>
        <end position="101"/>
    </location>
</feature>
<feature type="compositionally biased region" description="Low complexity" evidence="1">
    <location>
        <begin position="71"/>
        <end position="80"/>
    </location>
</feature>
<feature type="compositionally biased region" description="Basic and acidic residues" evidence="1">
    <location>
        <begin position="1"/>
        <end position="10"/>
    </location>
</feature>
<reference evidence="2" key="2">
    <citation type="journal article" name="Front. Microbiol.">
        <title>Degradative Capacity of Two Strains of Rhodonia placenta: From Phenotype to Genotype.</title>
        <authorList>
            <person name="Kolle M."/>
            <person name="Horta M.A.C."/>
            <person name="Nowrousian M."/>
            <person name="Ohm R.A."/>
            <person name="Benz J.P."/>
            <person name="Pilgard A."/>
        </authorList>
    </citation>
    <scope>NUCLEOTIDE SEQUENCE</scope>
    <source>
        <strain evidence="2">FPRL280</strain>
    </source>
</reference>
<feature type="region of interest" description="Disordered" evidence="1">
    <location>
        <begin position="438"/>
        <end position="520"/>
    </location>
</feature>
<feature type="region of interest" description="Disordered" evidence="1">
    <location>
        <begin position="637"/>
        <end position="662"/>
    </location>
</feature>
<feature type="compositionally biased region" description="Basic residues" evidence="1">
    <location>
        <begin position="489"/>
        <end position="501"/>
    </location>
</feature>
<feature type="region of interest" description="Disordered" evidence="1">
    <location>
        <begin position="592"/>
        <end position="623"/>
    </location>
</feature>
<dbReference type="AlphaFoldDB" id="A0A8H7U687"/>
<evidence type="ECO:0000313" key="2">
    <source>
        <dbReference type="EMBL" id="KAF9820548.1"/>
    </source>
</evidence>
<reference evidence="2" key="1">
    <citation type="submission" date="2020-11" db="EMBL/GenBank/DDBJ databases">
        <authorList>
            <person name="Koelle M."/>
            <person name="Horta M.A.C."/>
            <person name="Nowrousian M."/>
            <person name="Ohm R.A."/>
            <person name="Benz P."/>
            <person name="Pilgard A."/>
        </authorList>
    </citation>
    <scope>NUCLEOTIDE SEQUENCE</scope>
    <source>
        <strain evidence="2">FPRL280</strain>
    </source>
</reference>
<feature type="compositionally biased region" description="Low complexity" evidence="1">
    <location>
        <begin position="116"/>
        <end position="134"/>
    </location>
</feature>
<name>A0A8H7U687_9APHY</name>
<gene>
    <name evidence="2" type="ORF">IEO21_01251</name>
</gene>
<feature type="region of interest" description="Disordered" evidence="1">
    <location>
        <begin position="1"/>
        <end position="101"/>
    </location>
</feature>
<protein>
    <submittedName>
        <fullName evidence="2">Uncharacterized protein</fullName>
    </submittedName>
</protein>
<proteinExistence type="predicted"/>
<feature type="compositionally biased region" description="Basic and acidic residues" evidence="1">
    <location>
        <begin position="594"/>
        <end position="608"/>
    </location>
</feature>
<evidence type="ECO:0000256" key="1">
    <source>
        <dbReference type="SAM" id="MobiDB-lite"/>
    </source>
</evidence>
<sequence length="692" mass="74904">MNLRDPRTGDNRAPTPAPHVESITAASGTRRPAILPLPCPPNSAPGTLVVLAAPDAPMQVSPVCSPTFVGSPTTPSARTRPPLPHGPRGPKSASKSSPKSAIPLDTFQRCEEATPAYSSPRSSTAWSPSSPAFSGLGPDAPSECGSSASRRNTTSRGVQTSVGESVAPSRTVSGSPAVKVLKKMAALSQPPPPNFESVPVQWRGMTLEAAQWNMTSEQLQEIVSVAIRASAQESFIRLVPLQVYNEELGKEVERLEVLKATTQSQYRFNVHRRMMLMRSLNALSFAPSSEGGDYEALVNLTCQLAEVTASCDRLMETLLTVSDQRAQIQRIQDVHVASALGIALRKLNASYGRRATDLATARAKVDELTEEVEEAWKVAEELAQEMDDLDNFEFPYPDEQFGDTSAVIGETSTERSVQLAEVIEITGKAVATKAAYANVSTPQSQVADRASRVSAARRRSVRASKASLRLPRSPKSPPPSAFEQSATLRRARSRSKSRRRPSVVTDSEAPQIPTIQVDTATYKGGSFLELTETRPTSPATTASPEAHPPLPQLVVMSPTSKRETLDVPSLSPHMALPSPAFDRTIIPPLTTSGAKDDAWHRTEHERRASARRVQSWQPRSRTDPLPQTLLAALRRANSDHRRPGSSWLVQENARPPKAKRYSVPLRVAKDPLEDVLDTKGTASMYEAAGNEA</sequence>
<feature type="compositionally biased region" description="Low complexity" evidence="1">
    <location>
        <begin position="463"/>
        <end position="473"/>
    </location>
</feature>